<evidence type="ECO:0000313" key="3">
    <source>
        <dbReference type="EMBL" id="GIM64165.1"/>
    </source>
</evidence>
<comment type="caution">
    <text evidence="3">The sequence shown here is derived from an EMBL/GenBank/DDBJ whole genome shotgun (WGS) entry which is preliminary data.</text>
</comment>
<dbReference type="SUPFAM" id="SSF55073">
    <property type="entry name" value="Nucleotide cyclase"/>
    <property type="match status" value="1"/>
</dbReference>
<dbReference type="InterPro" id="IPR050469">
    <property type="entry name" value="Diguanylate_Cyclase"/>
</dbReference>
<dbReference type="PANTHER" id="PTHR45138:SF9">
    <property type="entry name" value="DIGUANYLATE CYCLASE DGCM-RELATED"/>
    <property type="match status" value="1"/>
</dbReference>
<dbReference type="Proteomes" id="UP000681340">
    <property type="component" value="Unassembled WGS sequence"/>
</dbReference>
<dbReference type="InterPro" id="IPR043128">
    <property type="entry name" value="Rev_trsase/Diguanyl_cyclase"/>
</dbReference>
<name>A0A919VGM2_9ACTN</name>
<feature type="domain" description="GGDEF" evidence="2">
    <location>
        <begin position="1"/>
        <end position="64"/>
    </location>
</feature>
<sequence>MLVLDRLRAALSEAIDGGTPRFTAGFGVCANLGHAEFDDLLRIADKALYRAKHEGKDRVVASGVPEHSRQSPAAAALSSTG</sequence>
<proteinExistence type="predicted"/>
<evidence type="ECO:0000256" key="1">
    <source>
        <dbReference type="SAM" id="MobiDB-lite"/>
    </source>
</evidence>
<dbReference type="Gene3D" id="3.30.70.270">
    <property type="match status" value="1"/>
</dbReference>
<dbReference type="GO" id="GO:0052621">
    <property type="term" value="F:diguanylate cyclase activity"/>
    <property type="evidence" value="ECO:0007669"/>
    <property type="project" value="TreeGrafter"/>
</dbReference>
<evidence type="ECO:0000313" key="4">
    <source>
        <dbReference type="Proteomes" id="UP000681340"/>
    </source>
</evidence>
<dbReference type="InterPro" id="IPR029787">
    <property type="entry name" value="Nucleotide_cyclase"/>
</dbReference>
<organism evidence="3 4">
    <name type="scientific">Actinoplanes auranticolor</name>
    <dbReference type="NCBI Taxonomy" id="47988"/>
    <lineage>
        <taxon>Bacteria</taxon>
        <taxon>Bacillati</taxon>
        <taxon>Actinomycetota</taxon>
        <taxon>Actinomycetes</taxon>
        <taxon>Micromonosporales</taxon>
        <taxon>Micromonosporaceae</taxon>
        <taxon>Actinoplanes</taxon>
    </lineage>
</organism>
<dbReference type="GO" id="GO:0043709">
    <property type="term" value="P:cell adhesion involved in single-species biofilm formation"/>
    <property type="evidence" value="ECO:0007669"/>
    <property type="project" value="TreeGrafter"/>
</dbReference>
<reference evidence="3" key="1">
    <citation type="submission" date="2021-03" db="EMBL/GenBank/DDBJ databases">
        <title>Whole genome shotgun sequence of Actinoplanes auranticolor NBRC 12245.</title>
        <authorList>
            <person name="Komaki H."/>
            <person name="Tamura T."/>
        </authorList>
    </citation>
    <scope>NUCLEOTIDE SEQUENCE</scope>
    <source>
        <strain evidence="3">NBRC 12245</strain>
    </source>
</reference>
<feature type="region of interest" description="Disordered" evidence="1">
    <location>
        <begin position="59"/>
        <end position="81"/>
    </location>
</feature>
<dbReference type="GO" id="GO:1902201">
    <property type="term" value="P:negative regulation of bacterial-type flagellum-dependent cell motility"/>
    <property type="evidence" value="ECO:0007669"/>
    <property type="project" value="TreeGrafter"/>
</dbReference>
<dbReference type="PROSITE" id="PS50887">
    <property type="entry name" value="GGDEF"/>
    <property type="match status" value="1"/>
</dbReference>
<protein>
    <recommendedName>
        <fullName evidence="2">GGDEF domain-containing protein</fullName>
    </recommendedName>
</protein>
<dbReference type="EMBL" id="BOQL01000007">
    <property type="protein sequence ID" value="GIM64165.1"/>
    <property type="molecule type" value="Genomic_DNA"/>
</dbReference>
<gene>
    <name evidence="3" type="ORF">Aau02nite_08740</name>
</gene>
<dbReference type="InterPro" id="IPR000160">
    <property type="entry name" value="GGDEF_dom"/>
</dbReference>
<accession>A0A919VGM2</accession>
<keyword evidence="4" id="KW-1185">Reference proteome</keyword>
<dbReference type="GO" id="GO:0005886">
    <property type="term" value="C:plasma membrane"/>
    <property type="evidence" value="ECO:0007669"/>
    <property type="project" value="TreeGrafter"/>
</dbReference>
<evidence type="ECO:0000259" key="2">
    <source>
        <dbReference type="PROSITE" id="PS50887"/>
    </source>
</evidence>
<dbReference type="PANTHER" id="PTHR45138">
    <property type="entry name" value="REGULATORY COMPONENTS OF SENSORY TRANSDUCTION SYSTEM"/>
    <property type="match status" value="1"/>
</dbReference>
<dbReference type="AlphaFoldDB" id="A0A919VGM2"/>
<dbReference type="RefSeq" id="WP_212987002.1">
    <property type="nucleotide sequence ID" value="NZ_BAABEA010000008.1"/>
</dbReference>